<sequence>MAERVSRPYRGYYISASARLTQTHHPDAAAGGIAEAPIYVGAVSVAQRGPNDAHRFEALVDLGSEQRFATEDEALAHVEQAARDYIDRLLSVT</sequence>
<protein>
    <submittedName>
        <fullName evidence="1">Uncharacterized protein</fullName>
    </submittedName>
</protein>
<dbReference type="EMBL" id="OCSU01000002">
    <property type="protein sequence ID" value="SOE81572.1"/>
    <property type="molecule type" value="Genomic_DNA"/>
</dbReference>
<dbReference type="AlphaFoldDB" id="A0A7Z7I921"/>
<organism evidence="1 2">
    <name type="scientific">Caballeronia arationis</name>
    <dbReference type="NCBI Taxonomy" id="1777142"/>
    <lineage>
        <taxon>Bacteria</taxon>
        <taxon>Pseudomonadati</taxon>
        <taxon>Pseudomonadota</taxon>
        <taxon>Betaproteobacteria</taxon>
        <taxon>Burkholderiales</taxon>
        <taxon>Burkholderiaceae</taxon>
        <taxon>Caballeronia</taxon>
    </lineage>
</organism>
<keyword evidence="2" id="KW-1185">Reference proteome</keyword>
<comment type="caution">
    <text evidence="1">The sequence shown here is derived from an EMBL/GenBank/DDBJ whole genome shotgun (WGS) entry which is preliminary data.</text>
</comment>
<accession>A0A7Z7I921</accession>
<dbReference type="RefSeq" id="WP_062637899.1">
    <property type="nucleotide sequence ID" value="NZ_FCOG02000027.1"/>
</dbReference>
<evidence type="ECO:0000313" key="1">
    <source>
        <dbReference type="EMBL" id="SOE81572.1"/>
    </source>
</evidence>
<name>A0A7Z7I921_9BURK</name>
<evidence type="ECO:0000313" key="2">
    <source>
        <dbReference type="Proteomes" id="UP000219522"/>
    </source>
</evidence>
<dbReference type="Proteomes" id="UP000219522">
    <property type="component" value="Unassembled WGS sequence"/>
</dbReference>
<reference evidence="1 2" key="1">
    <citation type="submission" date="2017-09" db="EMBL/GenBank/DDBJ databases">
        <authorList>
            <person name="Varghese N."/>
            <person name="Submissions S."/>
        </authorList>
    </citation>
    <scope>NUCLEOTIDE SEQUENCE [LARGE SCALE GENOMIC DNA]</scope>
    <source>
        <strain evidence="1 2">OK806</strain>
    </source>
</reference>
<proteinExistence type="predicted"/>
<gene>
    <name evidence="1" type="ORF">SAMN05446927_4859</name>
</gene>
<dbReference type="OrthoDB" id="8912205at2"/>